<organismHost>
    <name type="scientific">Spodoptera frugiperda</name>
    <name type="common">Fall armyworm</name>
    <dbReference type="NCBI Taxonomy" id="7108"/>
</organismHost>
<evidence type="ECO:0000313" key="7">
    <source>
        <dbReference type="EMBL" id="CAL44675.1"/>
    </source>
</evidence>
<dbReference type="KEGG" id="vg:4306241"/>
<organism evidence="7 8">
    <name type="scientific">Spodoptera frugiperda ascovirus 1a</name>
    <name type="common">SfAV-1a</name>
    <dbReference type="NCBI Taxonomy" id="113370"/>
    <lineage>
        <taxon>Viruses</taxon>
        <taxon>Varidnaviria</taxon>
        <taxon>Bamfordvirae</taxon>
        <taxon>Nucleocytoviricota</taxon>
        <taxon>Megaviricetes</taxon>
        <taxon>Pimascovirales</taxon>
        <taxon>Pimascovirales incertae sedis</taxon>
        <taxon>Ascoviridae</taxon>
        <taxon>Ascovirus</taxon>
        <taxon>Ascovirus sfav1a</taxon>
    </lineage>
</organism>
<keyword evidence="6" id="KW-0325">Glycoprotein</keyword>
<dbReference type="GO" id="GO:0006308">
    <property type="term" value="P:DNA catabolic process"/>
    <property type="evidence" value="ECO:0007669"/>
    <property type="project" value="InterPro"/>
</dbReference>
<dbReference type="EMBL" id="AM398843">
    <property type="protein sequence ID" value="CAL44675.1"/>
    <property type="molecule type" value="Genomic_DNA"/>
</dbReference>
<evidence type="ECO:0000256" key="4">
    <source>
        <dbReference type="ARBA" id="ARBA00022801"/>
    </source>
</evidence>
<dbReference type="GO" id="GO:0003676">
    <property type="term" value="F:nucleic acid binding"/>
    <property type="evidence" value="ECO:0007669"/>
    <property type="project" value="InterPro"/>
</dbReference>
<dbReference type="InterPro" id="IPR003154">
    <property type="entry name" value="S1/P1nuclease"/>
</dbReference>
<reference evidence="7 8" key="1">
    <citation type="journal article" date="2006" name="J. Virol.">
        <title>Genomic sequence of Spodoptera frugiperda Ascovirus 1a, an enveloped, double-stranded DNA insect virus that manipulates apoptosis for viral reproduction.</title>
        <authorList>
            <person name="Bideshi D.K."/>
            <person name="Demattei M.V."/>
            <person name="Rouleux-Bonnin F."/>
            <person name="Stasiak K."/>
            <person name="Tan Y."/>
            <person name="Bigot S."/>
            <person name="Bigot Y."/>
            <person name="Federici B.A."/>
        </authorList>
    </citation>
    <scope>NUCLEOTIDE SEQUENCE [LARGE SCALE GENOMIC DNA]</scope>
    <source>
        <strain evidence="8">SvAV-1a</strain>
    </source>
</reference>
<accession>Q0E526</accession>
<dbReference type="OrthoDB" id="18603at10239"/>
<proteinExistence type="predicted"/>
<dbReference type="GO" id="GO:0004519">
    <property type="term" value="F:endonuclease activity"/>
    <property type="evidence" value="ECO:0007669"/>
    <property type="project" value="UniProtKB-KW"/>
</dbReference>
<evidence type="ECO:0000256" key="1">
    <source>
        <dbReference type="ARBA" id="ARBA00022722"/>
    </source>
</evidence>
<keyword evidence="4" id="KW-0378">Hydrolase</keyword>
<keyword evidence="2" id="KW-0479">Metal-binding</keyword>
<dbReference type="PANTHER" id="PTHR33146:SF26">
    <property type="entry name" value="ENDONUCLEASE 4"/>
    <property type="match status" value="1"/>
</dbReference>
<dbReference type="Pfam" id="PF02265">
    <property type="entry name" value="S1-P1_nuclease"/>
    <property type="match status" value="1"/>
</dbReference>
<protein>
    <submittedName>
        <fullName evidence="7">29.6 kDa S1/P1 nuclease</fullName>
    </submittedName>
</protein>
<evidence type="ECO:0000256" key="5">
    <source>
        <dbReference type="ARBA" id="ARBA00023157"/>
    </source>
</evidence>
<dbReference type="SUPFAM" id="SSF48537">
    <property type="entry name" value="Phospholipase C/P1 nuclease"/>
    <property type="match status" value="1"/>
</dbReference>
<keyword evidence="1" id="KW-0540">Nuclease</keyword>
<name>Q0E526_SFAVA</name>
<dbReference type="PANTHER" id="PTHR33146">
    <property type="entry name" value="ENDONUCLEASE 4"/>
    <property type="match status" value="1"/>
</dbReference>
<evidence type="ECO:0000256" key="2">
    <source>
        <dbReference type="ARBA" id="ARBA00022723"/>
    </source>
</evidence>
<evidence type="ECO:0000256" key="6">
    <source>
        <dbReference type="ARBA" id="ARBA00023180"/>
    </source>
</evidence>
<dbReference type="Proteomes" id="UP000008030">
    <property type="component" value="Segment"/>
</dbReference>
<keyword evidence="8" id="KW-1185">Reference proteome</keyword>
<dbReference type="GO" id="GO:0046872">
    <property type="term" value="F:metal ion binding"/>
    <property type="evidence" value="ECO:0007669"/>
    <property type="project" value="UniProtKB-KW"/>
</dbReference>
<evidence type="ECO:0000313" key="8">
    <source>
        <dbReference type="Proteomes" id="UP000008030"/>
    </source>
</evidence>
<dbReference type="InterPro" id="IPR008947">
    <property type="entry name" value="PLipase_C/P1_nuclease_dom_sf"/>
</dbReference>
<gene>
    <name evidence="7" type="primary">ORF075</name>
</gene>
<sequence>MNTCTLLLLVVVGAAVMVSDCDSWALTGHRVCANVARRLIPSPILKHVETEVLDHETLDGVSNVADETPRSLAAMHYVNYNVTPTRSARKVLEYTENNMTSTYRWDAAFITNVVHLLCDLHQPLHVVPYADVPSTFTETQWVNGQNTTLHTIWDTLPDLRLLSHHIYAEWLVNKLKANTYALLFEQDRPHKWLDSRRYAYDAAKRLNDNLARCHTNAGSKLLINSCNYRFVDSARALVDESLLYGGVRLAAYITSLYSLDV</sequence>
<evidence type="ECO:0000256" key="3">
    <source>
        <dbReference type="ARBA" id="ARBA00022759"/>
    </source>
</evidence>
<dbReference type="GO" id="GO:0016788">
    <property type="term" value="F:hydrolase activity, acting on ester bonds"/>
    <property type="evidence" value="ECO:0007669"/>
    <property type="project" value="InterPro"/>
</dbReference>
<dbReference type="GeneID" id="4306241"/>
<keyword evidence="5" id="KW-1015">Disulfide bond</keyword>
<dbReference type="RefSeq" id="YP_762430.1">
    <property type="nucleotide sequence ID" value="NC_008361.1"/>
</dbReference>
<keyword evidence="3" id="KW-0255">Endonuclease</keyword>
<dbReference type="Gene3D" id="1.10.575.10">
    <property type="entry name" value="P1 Nuclease"/>
    <property type="match status" value="1"/>
</dbReference>